<sequence>MKIGFLSTIRSEMTQFCRPPRPVRTLSARALQEVHSTSEFIINHEDIESIRVIGSGAFGEVSEGLYKPRNEKVAIKKLHIVKPDARNEELFHREIETLSRVKHPFLLPFVGYTDSPPFYILTKFISNGSLYNELHQDKDINLSGTDLTVIAYGISAGMTYLHSLDVLHRDLKTQNVLLNKHKMPIICDFGSSRKAEAQKTMTMNSAGTSNYMAPEFFVGGHYNKEVDVYSFGMMLWEMLTKEVPFYGFEAPQVIYTVVIQKQRPDIPENTPPRLKQLIEMCWAQEPSERPQFDRIKRLFETGEVQFPGNNPIQFKESLELYLRKNKSKNSSSRSSSKPQLMPFMNMPKHVTTTPPLPKMSRHRDSLPVCLNNDPSMNSLKNTQNSISQRVNAYLLTLSPTTQQLNVVLEYFSQLVDTKTMPAAPIWEPFLEILCNTNKVNPPELVPQIFKLTEKFAQNHSILDKIQSVPNLQAYIHDNTLDVFLYAVTFVPQAMTSSLVNSLIEFTLKTETSTSKAITLLFKIFSMYDLMKAKIFIFFRKNALSFVNKDGGNIILKALMNHHITNDTNTSADVSFLAEIITAYAHSSIQVNVIAAYEATFCVSWGRAEFFALKDVLANMVSDNERLRKLSFEFIRKFADGAMGAPLEMICSSLLKAACMYGDEEAIILLCCVAAKPGPTCQILLSSAKTWLMVAEKSLLFLKLFMVLMKNEIARDYLLSIQESYKFLINVIKIGPPNIFLVILYIIKIYLSKMLRPSTS</sequence>
<dbReference type="InterPro" id="IPR000719">
    <property type="entry name" value="Prot_kinase_dom"/>
</dbReference>
<dbReference type="InterPro" id="IPR017441">
    <property type="entry name" value="Protein_kinase_ATP_BS"/>
</dbReference>
<reference evidence="8" key="1">
    <citation type="submission" date="2016-10" db="EMBL/GenBank/DDBJ databases">
        <authorList>
            <person name="Benchimol M."/>
            <person name="Almeida L.G."/>
            <person name="Vasconcelos A.T."/>
            <person name="Perreira-Neves A."/>
            <person name="Rosa I.A."/>
            <person name="Tasca T."/>
            <person name="Bogo M.R."/>
            <person name="de Souza W."/>
        </authorList>
    </citation>
    <scope>NUCLEOTIDE SEQUENCE [LARGE SCALE GENOMIC DNA]</scope>
    <source>
        <strain evidence="8">K</strain>
    </source>
</reference>
<evidence type="ECO:0000256" key="5">
    <source>
        <dbReference type="SAM" id="MobiDB-lite"/>
    </source>
</evidence>
<dbReference type="InterPro" id="IPR008271">
    <property type="entry name" value="Ser/Thr_kinase_AS"/>
</dbReference>
<dbReference type="Gene3D" id="1.10.510.10">
    <property type="entry name" value="Transferase(Phosphotransferase) domain 1"/>
    <property type="match status" value="1"/>
</dbReference>
<dbReference type="PROSITE" id="PS50011">
    <property type="entry name" value="PROTEIN_KINASE_DOM"/>
    <property type="match status" value="1"/>
</dbReference>
<dbReference type="AlphaFoldDB" id="A0A1J4KTN3"/>
<evidence type="ECO:0000256" key="4">
    <source>
        <dbReference type="PROSITE-ProRule" id="PRU10141"/>
    </source>
</evidence>
<dbReference type="InterPro" id="IPR051681">
    <property type="entry name" value="Ser/Thr_Kinases-Pseudokinases"/>
</dbReference>
<dbReference type="GO" id="GO:0004674">
    <property type="term" value="F:protein serine/threonine kinase activity"/>
    <property type="evidence" value="ECO:0007669"/>
    <property type="project" value="UniProtKB-KW"/>
</dbReference>
<dbReference type="CDD" id="cd13999">
    <property type="entry name" value="STKc_MAP3K-like"/>
    <property type="match status" value="1"/>
</dbReference>
<protein>
    <submittedName>
        <fullName evidence="8">TKL family protein kinase</fullName>
    </submittedName>
</protein>
<evidence type="ECO:0000313" key="8">
    <source>
        <dbReference type="EMBL" id="OHT14256.1"/>
    </source>
</evidence>
<gene>
    <name evidence="8" type="ORF">TRFO_15414</name>
</gene>
<dbReference type="Pfam" id="PF07714">
    <property type="entry name" value="PK_Tyr_Ser-Thr"/>
    <property type="match status" value="1"/>
</dbReference>
<dbReference type="RefSeq" id="XP_068367392.1">
    <property type="nucleotide sequence ID" value="XM_068498368.1"/>
</dbReference>
<evidence type="ECO:0000259" key="7">
    <source>
        <dbReference type="PROSITE" id="PS50011"/>
    </source>
</evidence>
<feature type="binding site" evidence="4">
    <location>
        <position position="77"/>
    </location>
    <ligand>
        <name>ATP</name>
        <dbReference type="ChEBI" id="CHEBI:30616"/>
    </ligand>
</feature>
<keyword evidence="8" id="KW-0808">Transferase</keyword>
<keyword evidence="1" id="KW-0723">Serine/threonine-protein kinase</keyword>
<dbReference type="GO" id="GO:0005524">
    <property type="term" value="F:ATP binding"/>
    <property type="evidence" value="ECO:0007669"/>
    <property type="project" value="UniProtKB-UniRule"/>
</dbReference>
<keyword evidence="6" id="KW-0472">Membrane</keyword>
<keyword evidence="6" id="KW-1133">Transmembrane helix</keyword>
<evidence type="ECO:0000256" key="2">
    <source>
        <dbReference type="ARBA" id="ARBA00022741"/>
    </source>
</evidence>
<keyword evidence="6" id="KW-0812">Transmembrane</keyword>
<evidence type="ECO:0000256" key="1">
    <source>
        <dbReference type="ARBA" id="ARBA00022527"/>
    </source>
</evidence>
<dbReference type="InterPro" id="IPR001245">
    <property type="entry name" value="Ser-Thr/Tyr_kinase_cat_dom"/>
</dbReference>
<feature type="region of interest" description="Disordered" evidence="5">
    <location>
        <begin position="325"/>
        <end position="346"/>
    </location>
</feature>
<keyword evidence="3 4" id="KW-0067">ATP-binding</keyword>
<dbReference type="EMBL" id="MLAK01000404">
    <property type="protein sequence ID" value="OHT14256.1"/>
    <property type="molecule type" value="Genomic_DNA"/>
</dbReference>
<proteinExistence type="predicted"/>
<feature type="transmembrane region" description="Helical" evidence="6">
    <location>
        <begin position="729"/>
        <end position="750"/>
    </location>
</feature>
<organism evidence="8 9">
    <name type="scientific">Tritrichomonas foetus</name>
    <dbReference type="NCBI Taxonomy" id="1144522"/>
    <lineage>
        <taxon>Eukaryota</taxon>
        <taxon>Metamonada</taxon>
        <taxon>Parabasalia</taxon>
        <taxon>Tritrichomonadida</taxon>
        <taxon>Tritrichomonadidae</taxon>
        <taxon>Tritrichomonas</taxon>
    </lineage>
</organism>
<dbReference type="VEuPathDB" id="TrichDB:TRFO_15414"/>
<feature type="domain" description="Protein kinase" evidence="7">
    <location>
        <begin position="47"/>
        <end position="299"/>
    </location>
</feature>
<dbReference type="PROSITE" id="PS00108">
    <property type="entry name" value="PROTEIN_KINASE_ST"/>
    <property type="match status" value="1"/>
</dbReference>
<dbReference type="InterPro" id="IPR011009">
    <property type="entry name" value="Kinase-like_dom_sf"/>
</dbReference>
<evidence type="ECO:0000256" key="6">
    <source>
        <dbReference type="SAM" id="Phobius"/>
    </source>
</evidence>
<evidence type="ECO:0000256" key="3">
    <source>
        <dbReference type="ARBA" id="ARBA00022840"/>
    </source>
</evidence>
<dbReference type="PANTHER" id="PTHR44329:SF214">
    <property type="entry name" value="PROTEIN KINASE DOMAIN-CONTAINING PROTEIN"/>
    <property type="match status" value="1"/>
</dbReference>
<comment type="caution">
    <text evidence="8">The sequence shown here is derived from an EMBL/GenBank/DDBJ whole genome shotgun (WGS) entry which is preliminary data.</text>
</comment>
<dbReference type="SMART" id="SM00220">
    <property type="entry name" value="S_TKc"/>
    <property type="match status" value="1"/>
</dbReference>
<name>A0A1J4KTN3_9EUKA</name>
<dbReference type="PROSITE" id="PS00107">
    <property type="entry name" value="PROTEIN_KINASE_ATP"/>
    <property type="match status" value="1"/>
</dbReference>
<keyword evidence="9" id="KW-1185">Reference proteome</keyword>
<dbReference type="Proteomes" id="UP000179807">
    <property type="component" value="Unassembled WGS sequence"/>
</dbReference>
<keyword evidence="8" id="KW-0418">Kinase</keyword>
<dbReference type="SUPFAM" id="SSF56112">
    <property type="entry name" value="Protein kinase-like (PK-like)"/>
    <property type="match status" value="1"/>
</dbReference>
<dbReference type="PANTHER" id="PTHR44329">
    <property type="entry name" value="SERINE/THREONINE-PROTEIN KINASE TNNI3K-RELATED"/>
    <property type="match status" value="1"/>
</dbReference>
<dbReference type="GeneID" id="94833072"/>
<dbReference type="PRINTS" id="PR00109">
    <property type="entry name" value="TYRKINASE"/>
</dbReference>
<evidence type="ECO:0000313" key="9">
    <source>
        <dbReference type="Proteomes" id="UP000179807"/>
    </source>
</evidence>
<feature type="compositionally biased region" description="Low complexity" evidence="5">
    <location>
        <begin position="328"/>
        <end position="337"/>
    </location>
</feature>
<keyword evidence="2 4" id="KW-0547">Nucleotide-binding</keyword>
<accession>A0A1J4KTN3</accession>